<gene>
    <name evidence="1" type="ORF">SE17_39330</name>
</gene>
<sequence length="201" mass="22049">MAQQETQTDDYRALVHELVFDEPAFARLTLKGIVRGATTPWQKIVVRPVQVRGRDQLQFSYFDGKRDVSKNYYGGEALAHLDEALDVGFSVLVAQTADEDVQIQITKKGKALVHRHRHASTAEPNAGHNRAKALPLPAEAAPWLQAIGIANAQGQIKPSMQGKFAQINEFIKLVEATGELGNFGHTPINVLDFGCGSSYLT</sequence>
<feature type="non-terminal residue" evidence="1">
    <location>
        <position position="201"/>
    </location>
</feature>
<organism evidence="1 2">
    <name type="scientific">Kouleothrix aurantiaca</name>
    <dbReference type="NCBI Taxonomy" id="186479"/>
    <lineage>
        <taxon>Bacteria</taxon>
        <taxon>Bacillati</taxon>
        <taxon>Chloroflexota</taxon>
        <taxon>Chloroflexia</taxon>
        <taxon>Chloroflexales</taxon>
        <taxon>Roseiflexineae</taxon>
        <taxon>Roseiflexaceae</taxon>
        <taxon>Kouleothrix</taxon>
    </lineage>
</organism>
<comment type="caution">
    <text evidence="1">The sequence shown here is derived from an EMBL/GenBank/DDBJ whole genome shotgun (WGS) entry which is preliminary data.</text>
</comment>
<name>A0A0P9H2E1_9CHLR</name>
<evidence type="ECO:0000313" key="2">
    <source>
        <dbReference type="Proteomes" id="UP000050509"/>
    </source>
</evidence>
<reference evidence="1 2" key="1">
    <citation type="submission" date="2015-09" db="EMBL/GenBank/DDBJ databases">
        <title>Draft genome sequence of Kouleothrix aurantiaca JCM 19913.</title>
        <authorList>
            <person name="Hemp J."/>
        </authorList>
    </citation>
    <scope>NUCLEOTIDE SEQUENCE [LARGE SCALE GENOMIC DNA]</scope>
    <source>
        <strain evidence="1 2">COM-B</strain>
    </source>
</reference>
<accession>A0A0P9H2E1</accession>
<dbReference type="AlphaFoldDB" id="A0A0P9H2E1"/>
<dbReference type="EMBL" id="LJCR01002846">
    <property type="protein sequence ID" value="KPV48204.1"/>
    <property type="molecule type" value="Genomic_DNA"/>
</dbReference>
<keyword evidence="2" id="KW-1185">Reference proteome</keyword>
<protein>
    <recommendedName>
        <fullName evidence="3">Methyltransferase</fullName>
    </recommendedName>
</protein>
<dbReference type="Proteomes" id="UP000050509">
    <property type="component" value="Unassembled WGS sequence"/>
</dbReference>
<evidence type="ECO:0008006" key="3">
    <source>
        <dbReference type="Google" id="ProtNLM"/>
    </source>
</evidence>
<proteinExistence type="predicted"/>
<evidence type="ECO:0000313" key="1">
    <source>
        <dbReference type="EMBL" id="KPV48204.1"/>
    </source>
</evidence>